<organism evidence="1 2">
    <name type="scientific">Lactococcus lactis subsp. lactis</name>
    <name type="common">Streptococcus lactis</name>
    <dbReference type="NCBI Taxonomy" id="1360"/>
    <lineage>
        <taxon>Bacteria</taxon>
        <taxon>Bacillati</taxon>
        <taxon>Bacillota</taxon>
        <taxon>Bacilli</taxon>
        <taxon>Lactobacillales</taxon>
        <taxon>Streptococcaceae</taxon>
        <taxon>Lactococcus</taxon>
    </lineage>
</organism>
<dbReference type="Pfam" id="PF04860">
    <property type="entry name" value="Phage_portal"/>
    <property type="match status" value="1"/>
</dbReference>
<protein>
    <submittedName>
        <fullName evidence="1">Portal protein phage associated</fullName>
    </submittedName>
</protein>
<accession>A0A0V8E335</accession>
<reference evidence="2" key="1">
    <citation type="submission" date="2015-10" db="EMBL/GenBank/DDBJ databases">
        <title>Draft Genome Sequences of 11 Lactococcus lactis subspecies cremoris strains.</title>
        <authorList>
            <person name="Wels M."/>
            <person name="Backus L."/>
            <person name="Boekhorst J."/>
            <person name="Dijkstra A."/>
            <person name="Beerthuizen M."/>
            <person name="Kelly W."/>
            <person name="Siezen R."/>
            <person name="Bachmann H."/>
            <person name="Van Hijum S."/>
        </authorList>
    </citation>
    <scope>NUCLEOTIDE SEQUENCE [LARGE SCALE GENOMIC DNA]</scope>
    <source>
        <strain evidence="2">M20</strain>
    </source>
</reference>
<sequence>MGWLFNRNKKLIDEDIGKTEEALREISAKNMALEIVVSFVANAFSKTTFKFKGENAQQRLYFLNNSPNINQSGQSFLQEFAETLIHNGEAVIFEKDDQFFVADSFYREENITGDIFKGITKGDWSSPTDLIRDEVLYFKYKNKRLESFVDKLWSEYGTILSRLLANQKTANQIRATFELKTKKNAIDDKETQIAIKKFVGSIVSKIRKEDVVVIPTSPENKYSEVGSSGSGNSKKGISYLDQVDSLKKMYVDDVSSILNIPRGLILGDKADNDKNYNLFIETVVEYFQNLFVSELNKTLTPEEYQKGMKYSANSVRYRDIFELATNFDKLISSGAFNRNELREESGYDPIEGGDQFLITKNYMTFTERNEEDNVGT</sequence>
<name>A0A0V8E335_LACLL</name>
<dbReference type="InterPro" id="IPR006944">
    <property type="entry name" value="Phage/GTA_portal"/>
</dbReference>
<evidence type="ECO:0000313" key="2">
    <source>
        <dbReference type="Proteomes" id="UP000053719"/>
    </source>
</evidence>
<dbReference type="NCBIfam" id="TIGR01537">
    <property type="entry name" value="portal_HK97"/>
    <property type="match status" value="1"/>
</dbReference>
<evidence type="ECO:0000313" key="1">
    <source>
        <dbReference type="EMBL" id="KSU20197.1"/>
    </source>
</evidence>
<dbReference type="AlphaFoldDB" id="A0A0V8E335"/>
<proteinExistence type="predicted"/>
<dbReference type="RefSeq" id="WP_058211882.1">
    <property type="nucleotide sequence ID" value="NZ_LKLU01000094.1"/>
</dbReference>
<dbReference type="Proteomes" id="UP000053719">
    <property type="component" value="Unassembled WGS sequence"/>
</dbReference>
<dbReference type="InterPro" id="IPR006427">
    <property type="entry name" value="Portal_HK97"/>
</dbReference>
<comment type="caution">
    <text evidence="1">The sequence shown here is derived from an EMBL/GenBank/DDBJ whole genome shotgun (WGS) entry which is preliminary data.</text>
</comment>
<dbReference type="EMBL" id="LKLU01000094">
    <property type="protein sequence ID" value="KSU20197.1"/>
    <property type="molecule type" value="Genomic_DNA"/>
</dbReference>
<dbReference type="PATRIC" id="fig|1360.114.peg.643"/>
<gene>
    <name evidence="1" type="ORF">M20_1631</name>
</gene>